<evidence type="ECO:0000256" key="1">
    <source>
        <dbReference type="ARBA" id="ARBA00004434"/>
    </source>
</evidence>
<keyword evidence="10" id="KW-0472">Membrane</keyword>
<feature type="compositionally biased region" description="Basic and acidic residues" evidence="12">
    <location>
        <begin position="498"/>
        <end position="525"/>
    </location>
</feature>
<dbReference type="OrthoDB" id="10251412at2759"/>
<evidence type="ECO:0000313" key="15">
    <source>
        <dbReference type="EMBL" id="TFK37389.1"/>
    </source>
</evidence>
<organism evidence="15 16">
    <name type="scientific">Crucibulum laeve</name>
    <dbReference type="NCBI Taxonomy" id="68775"/>
    <lineage>
        <taxon>Eukaryota</taxon>
        <taxon>Fungi</taxon>
        <taxon>Dikarya</taxon>
        <taxon>Basidiomycota</taxon>
        <taxon>Agaricomycotina</taxon>
        <taxon>Agaricomycetes</taxon>
        <taxon>Agaricomycetidae</taxon>
        <taxon>Agaricales</taxon>
        <taxon>Agaricineae</taxon>
        <taxon>Nidulariaceae</taxon>
        <taxon>Crucibulum</taxon>
    </lineage>
</organism>
<comment type="similarity">
    <text evidence="2">Belongs to the AAA ATPase family. BCS1 subfamily.</text>
</comment>
<dbReference type="Pfam" id="PF08740">
    <property type="entry name" value="BCS1_N"/>
    <property type="match status" value="1"/>
</dbReference>
<keyword evidence="6 15" id="KW-0378">Hydrolase</keyword>
<dbReference type="SUPFAM" id="SSF52540">
    <property type="entry name" value="P-loop containing nucleoside triphosphate hydrolases"/>
    <property type="match status" value="1"/>
</dbReference>
<dbReference type="GO" id="GO:0005743">
    <property type="term" value="C:mitochondrial inner membrane"/>
    <property type="evidence" value="ECO:0007669"/>
    <property type="project" value="UniProtKB-SubCell"/>
</dbReference>
<dbReference type="SMART" id="SM01024">
    <property type="entry name" value="BCS1_N"/>
    <property type="match status" value="1"/>
</dbReference>
<evidence type="ECO:0000256" key="7">
    <source>
        <dbReference type="ARBA" id="ARBA00022840"/>
    </source>
</evidence>
<protein>
    <submittedName>
        <fullName evidence="15">P-loop containing nucleoside triphosphate hydrolase protein</fullName>
    </submittedName>
</protein>
<feature type="domain" description="BCS1 N-terminal" evidence="14">
    <location>
        <begin position="52"/>
        <end position="236"/>
    </location>
</feature>
<gene>
    <name evidence="15" type="ORF">BDQ12DRAFT_158413</name>
</gene>
<evidence type="ECO:0000256" key="4">
    <source>
        <dbReference type="ARBA" id="ARBA00022741"/>
    </source>
</evidence>
<dbReference type="Gene3D" id="3.40.50.300">
    <property type="entry name" value="P-loop containing nucleotide triphosphate hydrolases"/>
    <property type="match status" value="1"/>
</dbReference>
<dbReference type="InterPro" id="IPR027417">
    <property type="entry name" value="P-loop_NTPase"/>
</dbReference>
<dbReference type="EMBL" id="ML213608">
    <property type="protein sequence ID" value="TFK37389.1"/>
    <property type="molecule type" value="Genomic_DNA"/>
</dbReference>
<evidence type="ECO:0000259" key="14">
    <source>
        <dbReference type="SMART" id="SM01024"/>
    </source>
</evidence>
<feature type="compositionally biased region" description="Polar residues" evidence="12">
    <location>
        <begin position="568"/>
        <end position="588"/>
    </location>
</feature>
<evidence type="ECO:0000256" key="6">
    <source>
        <dbReference type="ARBA" id="ARBA00022801"/>
    </source>
</evidence>
<evidence type="ECO:0000313" key="16">
    <source>
        <dbReference type="Proteomes" id="UP000308652"/>
    </source>
</evidence>
<evidence type="ECO:0000256" key="8">
    <source>
        <dbReference type="ARBA" id="ARBA00022989"/>
    </source>
</evidence>
<keyword evidence="7" id="KW-0067">ATP-binding</keyword>
<comment type="catalytic activity">
    <reaction evidence="11">
        <text>ATP + H2O = ADP + phosphate + H(+)</text>
        <dbReference type="Rhea" id="RHEA:13065"/>
        <dbReference type="ChEBI" id="CHEBI:15377"/>
        <dbReference type="ChEBI" id="CHEBI:15378"/>
        <dbReference type="ChEBI" id="CHEBI:30616"/>
        <dbReference type="ChEBI" id="CHEBI:43474"/>
        <dbReference type="ChEBI" id="CHEBI:456216"/>
    </reaction>
    <physiologicalReaction direction="left-to-right" evidence="11">
        <dbReference type="Rhea" id="RHEA:13066"/>
    </physiologicalReaction>
</comment>
<dbReference type="STRING" id="68775.A0A5C3LVX4"/>
<dbReference type="GO" id="GO:0016887">
    <property type="term" value="F:ATP hydrolysis activity"/>
    <property type="evidence" value="ECO:0007669"/>
    <property type="project" value="InterPro"/>
</dbReference>
<dbReference type="PANTHER" id="PTHR23070">
    <property type="entry name" value="BCS1 AAA-TYPE ATPASE"/>
    <property type="match status" value="1"/>
</dbReference>
<keyword evidence="16" id="KW-1185">Reference proteome</keyword>
<keyword evidence="4" id="KW-0547">Nucleotide-binding</keyword>
<accession>A0A5C3LVX4</accession>
<dbReference type="Pfam" id="PF25426">
    <property type="entry name" value="AAA_lid_BCS1"/>
    <property type="match status" value="1"/>
</dbReference>
<evidence type="ECO:0000256" key="9">
    <source>
        <dbReference type="ARBA" id="ARBA00023128"/>
    </source>
</evidence>
<dbReference type="Proteomes" id="UP000308652">
    <property type="component" value="Unassembled WGS sequence"/>
</dbReference>
<evidence type="ECO:0000256" key="3">
    <source>
        <dbReference type="ARBA" id="ARBA00022692"/>
    </source>
</evidence>
<name>A0A5C3LVX4_9AGAR</name>
<evidence type="ECO:0000256" key="2">
    <source>
        <dbReference type="ARBA" id="ARBA00007448"/>
    </source>
</evidence>
<feature type="region of interest" description="Disordered" evidence="12">
    <location>
        <begin position="492"/>
        <end position="588"/>
    </location>
</feature>
<dbReference type="AlphaFoldDB" id="A0A5C3LVX4"/>
<dbReference type="InterPro" id="IPR057495">
    <property type="entry name" value="AAA_lid_BCS1"/>
</dbReference>
<keyword evidence="9" id="KW-0496">Mitochondrion</keyword>
<dbReference type="InterPro" id="IPR003959">
    <property type="entry name" value="ATPase_AAA_core"/>
</dbReference>
<dbReference type="InterPro" id="IPR014851">
    <property type="entry name" value="BCS1_N"/>
</dbReference>
<sequence>MDDINLSTVGSNPLWGSLTSGVSGWITRVMGFSFMASFLSNDSYVFNSAKLFVLGSIIETGRRLCQWLFERMSFQYCITTQFDEGDPTYDWIILFLTQEKVWRRSREFRVTAKSSKRTWNVNPAAHTEIEGNADYVPTYQMPQLFRWNGYWVEIKRSNGGVTMSSTGAYTLSSTIFVTMYTLNMHAISELVEHARQRYFEVSRPNVIIHSADNTTYGPTFSWNIVKRKNRRPLGSIVLPEGVIHSLIEDAQEFLDMEEWYIEAGIPHRRGYLLHGPPGTGKSSTIYALAGELGLEIYSLSLASSFVDDGFLQRAVASIPKKAIFLIEDIDCAFPSREESDFEEQMPMGTAPYGGMVMPQMGPNGRSRSAVTLSGLLNVLDGVGSEEGKLFFATTNHVDHLDPALVRPGRIDKKVQYTLATKAQAKSLFTRFFPESHTQIEAFPEKSPEKRAYIVELAETFSENIPDHEFSTAELQGYLLSWKKQPAKAAENAAEWVEQEQRDRREREERKAARQQRLRESRERMEANQLHGSLVRLGSMYPPVQVGGNAPEAATRRTDEETNMGGDTPPNSASDNGSDTTTVVEPQTR</sequence>
<evidence type="ECO:0000259" key="13">
    <source>
        <dbReference type="SMART" id="SM00382"/>
    </source>
</evidence>
<dbReference type="InterPro" id="IPR050747">
    <property type="entry name" value="Mitochondrial_chaperone_BCS1"/>
</dbReference>
<reference evidence="15 16" key="1">
    <citation type="journal article" date="2019" name="Nat. Ecol. Evol.">
        <title>Megaphylogeny resolves global patterns of mushroom evolution.</title>
        <authorList>
            <person name="Varga T."/>
            <person name="Krizsan K."/>
            <person name="Foldi C."/>
            <person name="Dima B."/>
            <person name="Sanchez-Garcia M."/>
            <person name="Sanchez-Ramirez S."/>
            <person name="Szollosi G.J."/>
            <person name="Szarkandi J.G."/>
            <person name="Papp V."/>
            <person name="Albert L."/>
            <person name="Andreopoulos W."/>
            <person name="Angelini C."/>
            <person name="Antonin V."/>
            <person name="Barry K.W."/>
            <person name="Bougher N.L."/>
            <person name="Buchanan P."/>
            <person name="Buyck B."/>
            <person name="Bense V."/>
            <person name="Catcheside P."/>
            <person name="Chovatia M."/>
            <person name="Cooper J."/>
            <person name="Damon W."/>
            <person name="Desjardin D."/>
            <person name="Finy P."/>
            <person name="Geml J."/>
            <person name="Haridas S."/>
            <person name="Hughes K."/>
            <person name="Justo A."/>
            <person name="Karasinski D."/>
            <person name="Kautmanova I."/>
            <person name="Kiss B."/>
            <person name="Kocsube S."/>
            <person name="Kotiranta H."/>
            <person name="LaButti K.M."/>
            <person name="Lechner B.E."/>
            <person name="Liimatainen K."/>
            <person name="Lipzen A."/>
            <person name="Lukacs Z."/>
            <person name="Mihaltcheva S."/>
            <person name="Morgado L.N."/>
            <person name="Niskanen T."/>
            <person name="Noordeloos M.E."/>
            <person name="Ohm R.A."/>
            <person name="Ortiz-Santana B."/>
            <person name="Ovrebo C."/>
            <person name="Racz N."/>
            <person name="Riley R."/>
            <person name="Savchenko A."/>
            <person name="Shiryaev A."/>
            <person name="Soop K."/>
            <person name="Spirin V."/>
            <person name="Szebenyi C."/>
            <person name="Tomsovsky M."/>
            <person name="Tulloss R.E."/>
            <person name="Uehling J."/>
            <person name="Grigoriev I.V."/>
            <person name="Vagvolgyi C."/>
            <person name="Papp T."/>
            <person name="Martin F.M."/>
            <person name="Miettinen O."/>
            <person name="Hibbett D.S."/>
            <person name="Nagy L.G."/>
        </authorList>
    </citation>
    <scope>NUCLEOTIDE SEQUENCE [LARGE SCALE GENOMIC DNA]</scope>
    <source>
        <strain evidence="15 16">CBS 166.37</strain>
    </source>
</reference>
<feature type="domain" description="AAA+ ATPase" evidence="13">
    <location>
        <begin position="267"/>
        <end position="420"/>
    </location>
</feature>
<dbReference type="SMART" id="SM00382">
    <property type="entry name" value="AAA"/>
    <property type="match status" value="1"/>
</dbReference>
<dbReference type="Pfam" id="PF00004">
    <property type="entry name" value="AAA"/>
    <property type="match status" value="2"/>
</dbReference>
<keyword evidence="5" id="KW-0999">Mitochondrion inner membrane</keyword>
<dbReference type="InterPro" id="IPR003593">
    <property type="entry name" value="AAA+_ATPase"/>
</dbReference>
<proteinExistence type="inferred from homology"/>
<evidence type="ECO:0000256" key="10">
    <source>
        <dbReference type="ARBA" id="ARBA00023136"/>
    </source>
</evidence>
<evidence type="ECO:0000256" key="12">
    <source>
        <dbReference type="SAM" id="MobiDB-lite"/>
    </source>
</evidence>
<keyword evidence="3" id="KW-0812">Transmembrane</keyword>
<dbReference type="GO" id="GO:0005524">
    <property type="term" value="F:ATP binding"/>
    <property type="evidence" value="ECO:0007669"/>
    <property type="project" value="UniProtKB-KW"/>
</dbReference>
<evidence type="ECO:0000256" key="11">
    <source>
        <dbReference type="ARBA" id="ARBA00048778"/>
    </source>
</evidence>
<evidence type="ECO:0000256" key="5">
    <source>
        <dbReference type="ARBA" id="ARBA00022792"/>
    </source>
</evidence>
<comment type="subcellular location">
    <subcellularLocation>
        <location evidence="1">Mitochondrion inner membrane</location>
        <topology evidence="1">Single-pass membrane protein</topology>
    </subcellularLocation>
</comment>
<keyword evidence="8" id="KW-1133">Transmembrane helix</keyword>